<proteinExistence type="predicted"/>
<dbReference type="RefSeq" id="WP_344286980.1">
    <property type="nucleotide sequence ID" value="NZ_BAAAPF010000003.1"/>
</dbReference>
<dbReference type="Proteomes" id="UP001500443">
    <property type="component" value="Unassembled WGS sequence"/>
</dbReference>
<protein>
    <submittedName>
        <fullName evidence="1">Uncharacterized protein</fullName>
    </submittedName>
</protein>
<dbReference type="EMBL" id="BAAAPF010000003">
    <property type="protein sequence ID" value="GAA2107620.1"/>
    <property type="molecule type" value="Genomic_DNA"/>
</dbReference>
<organism evidence="1 2">
    <name type="scientific">Streptomyces synnematoformans</name>
    <dbReference type="NCBI Taxonomy" id="415721"/>
    <lineage>
        <taxon>Bacteria</taxon>
        <taxon>Bacillati</taxon>
        <taxon>Actinomycetota</taxon>
        <taxon>Actinomycetes</taxon>
        <taxon>Kitasatosporales</taxon>
        <taxon>Streptomycetaceae</taxon>
        <taxon>Streptomyces</taxon>
    </lineage>
</organism>
<keyword evidence="2" id="KW-1185">Reference proteome</keyword>
<comment type="caution">
    <text evidence="1">The sequence shown here is derived from an EMBL/GenBank/DDBJ whole genome shotgun (WGS) entry which is preliminary data.</text>
</comment>
<reference evidence="1 2" key="1">
    <citation type="journal article" date="2019" name="Int. J. Syst. Evol. Microbiol.">
        <title>The Global Catalogue of Microorganisms (GCM) 10K type strain sequencing project: providing services to taxonomists for standard genome sequencing and annotation.</title>
        <authorList>
            <consortium name="The Broad Institute Genomics Platform"/>
            <consortium name="The Broad Institute Genome Sequencing Center for Infectious Disease"/>
            <person name="Wu L."/>
            <person name="Ma J."/>
        </authorList>
    </citation>
    <scope>NUCLEOTIDE SEQUENCE [LARGE SCALE GENOMIC DNA]</scope>
    <source>
        <strain evidence="1 2">JCM 15481</strain>
    </source>
</reference>
<sequence>MTTAYTLVFDHLDGDRRIPPLQVAGSGPADLAQIVHWHARGRLGTRRVDVLVHPKTLHGTVRSHGVVVGAFSLTAAEAAPAPVETTSNAPEHLRHGWVLDDVERIAWGVASSDRWHRGMPVQERHDHARYGVLCHVLAADEPPAEYDLFRAGLAEISRVVQSELRFKGRDDESGYGFIPRAAAYWHRPPENTMEERVVERLALHQALPLLTTGQRQALMALAACEDYQRAADALRVTQSSLHARLAGGRARFVAAWFEHESPPPRRRRDRRIYARSGLDSLGRKRVTVSQLQQARARRENGELLREIAPDLGITPQALGALLRGVHKPAPDPTQAGAA</sequence>
<gene>
    <name evidence="1" type="ORF">GCM10009802_02850</name>
</gene>
<evidence type="ECO:0000313" key="2">
    <source>
        <dbReference type="Proteomes" id="UP001500443"/>
    </source>
</evidence>
<name>A0ABN2X9Z7_9ACTN</name>
<accession>A0ABN2X9Z7</accession>
<evidence type="ECO:0000313" key="1">
    <source>
        <dbReference type="EMBL" id="GAA2107620.1"/>
    </source>
</evidence>